<keyword evidence="6" id="KW-1185">Reference proteome</keyword>
<dbReference type="RefSeq" id="WP_237443611.1">
    <property type="nucleotide sequence ID" value="NZ_CAKLPX010000001.1"/>
</dbReference>
<dbReference type="PANTHER" id="PTHR43132">
    <property type="entry name" value="ARSENICAL RESISTANCE OPERON REPRESSOR ARSR-RELATED"/>
    <property type="match status" value="1"/>
</dbReference>
<dbReference type="Proteomes" id="UP000838100">
    <property type="component" value="Unassembled WGS sequence"/>
</dbReference>
<gene>
    <name evidence="5" type="ORF">SIN8267_01047</name>
</gene>
<evidence type="ECO:0000313" key="5">
    <source>
        <dbReference type="EMBL" id="CAH0990946.1"/>
    </source>
</evidence>
<reference evidence="5" key="1">
    <citation type="submission" date="2021-12" db="EMBL/GenBank/DDBJ databases">
        <authorList>
            <person name="Rodrigo-Torres L."/>
            <person name="Arahal R. D."/>
            <person name="Lucena T."/>
        </authorList>
    </citation>
    <scope>NUCLEOTIDE SEQUENCE</scope>
    <source>
        <strain evidence="5">CECT 8267</strain>
    </source>
</reference>
<evidence type="ECO:0000256" key="1">
    <source>
        <dbReference type="ARBA" id="ARBA00023015"/>
    </source>
</evidence>
<evidence type="ECO:0000256" key="2">
    <source>
        <dbReference type="ARBA" id="ARBA00023125"/>
    </source>
</evidence>
<evidence type="ECO:0000256" key="3">
    <source>
        <dbReference type="ARBA" id="ARBA00023163"/>
    </source>
</evidence>
<sequence>MDIDSAAKALKELGHPTRLAIFKQLVRSGYQGLPVGDIQQQLGIPGSTLSHHISGLVSAGLVSQRREGRVLFCVAGFEQLEQVMCFLQDECCLDGGAEPLAS</sequence>
<organism evidence="5 6">
    <name type="scientific">Sinobacterium norvegicum</name>
    <dbReference type="NCBI Taxonomy" id="1641715"/>
    <lineage>
        <taxon>Bacteria</taxon>
        <taxon>Pseudomonadati</taxon>
        <taxon>Pseudomonadota</taxon>
        <taxon>Gammaproteobacteria</taxon>
        <taxon>Cellvibrionales</taxon>
        <taxon>Spongiibacteraceae</taxon>
        <taxon>Sinobacterium</taxon>
    </lineage>
</organism>
<evidence type="ECO:0000313" key="6">
    <source>
        <dbReference type="Proteomes" id="UP000838100"/>
    </source>
</evidence>
<dbReference type="Pfam" id="PF12840">
    <property type="entry name" value="HTH_20"/>
    <property type="match status" value="1"/>
</dbReference>
<evidence type="ECO:0000259" key="4">
    <source>
        <dbReference type="PROSITE" id="PS50987"/>
    </source>
</evidence>
<dbReference type="PRINTS" id="PR00778">
    <property type="entry name" value="HTHARSR"/>
</dbReference>
<dbReference type="CDD" id="cd00090">
    <property type="entry name" value="HTH_ARSR"/>
    <property type="match status" value="1"/>
</dbReference>
<keyword evidence="2" id="KW-0238">DNA-binding</keyword>
<dbReference type="PROSITE" id="PS50987">
    <property type="entry name" value="HTH_ARSR_2"/>
    <property type="match status" value="1"/>
</dbReference>
<dbReference type="Gene3D" id="1.10.10.10">
    <property type="entry name" value="Winged helix-like DNA-binding domain superfamily/Winged helix DNA-binding domain"/>
    <property type="match status" value="1"/>
</dbReference>
<proteinExistence type="predicted"/>
<dbReference type="EMBL" id="CAKLPX010000001">
    <property type="protein sequence ID" value="CAH0990946.1"/>
    <property type="molecule type" value="Genomic_DNA"/>
</dbReference>
<dbReference type="SUPFAM" id="SSF46785">
    <property type="entry name" value="Winged helix' DNA-binding domain"/>
    <property type="match status" value="1"/>
</dbReference>
<accession>A0ABN8EFB8</accession>
<dbReference type="PANTHER" id="PTHR43132:SF2">
    <property type="entry name" value="ARSENICAL RESISTANCE OPERON REPRESSOR ARSR-RELATED"/>
    <property type="match status" value="1"/>
</dbReference>
<dbReference type="InterPro" id="IPR001845">
    <property type="entry name" value="HTH_ArsR_DNA-bd_dom"/>
</dbReference>
<keyword evidence="3" id="KW-0804">Transcription</keyword>
<dbReference type="InterPro" id="IPR011991">
    <property type="entry name" value="ArsR-like_HTH"/>
</dbReference>
<protein>
    <recommendedName>
        <fullName evidence="4">HTH arsR-type domain-containing protein</fullName>
    </recommendedName>
</protein>
<feature type="domain" description="HTH arsR-type" evidence="4">
    <location>
        <begin position="1"/>
        <end position="95"/>
    </location>
</feature>
<dbReference type="InterPro" id="IPR036390">
    <property type="entry name" value="WH_DNA-bd_sf"/>
</dbReference>
<dbReference type="InterPro" id="IPR051011">
    <property type="entry name" value="Metal_resp_trans_reg"/>
</dbReference>
<name>A0ABN8EFB8_9GAMM</name>
<dbReference type="InterPro" id="IPR036388">
    <property type="entry name" value="WH-like_DNA-bd_sf"/>
</dbReference>
<dbReference type="NCBIfam" id="NF033788">
    <property type="entry name" value="HTH_metalloreg"/>
    <property type="match status" value="1"/>
</dbReference>
<keyword evidence="1" id="KW-0805">Transcription regulation</keyword>
<comment type="caution">
    <text evidence="5">The sequence shown here is derived from an EMBL/GenBank/DDBJ whole genome shotgun (WGS) entry which is preliminary data.</text>
</comment>
<dbReference type="SMART" id="SM00418">
    <property type="entry name" value="HTH_ARSR"/>
    <property type="match status" value="1"/>
</dbReference>